<sequence>MAKKFAKTLVGIGAAAVAGKVAYDKYKTVKEAFTKEENESVDAEVKKYNAIFEKKVVEVEDEEFSGCEIKTVGAKAVLDLGLAVFEKDVYINFNSTASTLTIILPEGVNVACDIEKSVSSVKNLVDNVDEEGIHTVYVIGKAVGSSIEIIPVNFYMDDDDDFEDTDEDIFVDEDKQEAAAEKEALQPSEDGEADDKLDIEEVE</sequence>
<keyword evidence="3" id="KW-1185">Reference proteome</keyword>
<feature type="compositionally biased region" description="Acidic residues" evidence="1">
    <location>
        <begin position="189"/>
        <end position="203"/>
    </location>
</feature>
<comment type="caution">
    <text evidence="2">The sequence shown here is derived from an EMBL/GenBank/DDBJ whole genome shotgun (WGS) entry which is preliminary data.</text>
</comment>
<protein>
    <submittedName>
        <fullName evidence="2">Uncharacterized protein</fullName>
    </submittedName>
</protein>
<proteinExistence type="predicted"/>
<evidence type="ECO:0000313" key="2">
    <source>
        <dbReference type="EMBL" id="MEQ2554955.1"/>
    </source>
</evidence>
<organism evidence="2 3">
    <name type="scientific">Lachnospira intestinalis</name>
    <dbReference type="NCBI Taxonomy" id="3133158"/>
    <lineage>
        <taxon>Bacteria</taxon>
        <taxon>Bacillati</taxon>
        <taxon>Bacillota</taxon>
        <taxon>Clostridia</taxon>
        <taxon>Lachnospirales</taxon>
        <taxon>Lachnospiraceae</taxon>
        <taxon>Lachnospira</taxon>
    </lineage>
</organism>
<evidence type="ECO:0000256" key="1">
    <source>
        <dbReference type="SAM" id="MobiDB-lite"/>
    </source>
</evidence>
<gene>
    <name evidence="2" type="ORF">WMO37_07960</name>
</gene>
<feature type="region of interest" description="Disordered" evidence="1">
    <location>
        <begin position="177"/>
        <end position="203"/>
    </location>
</feature>
<dbReference type="EMBL" id="JBBMFS010000005">
    <property type="protein sequence ID" value="MEQ2554955.1"/>
    <property type="molecule type" value="Genomic_DNA"/>
</dbReference>
<evidence type="ECO:0000313" key="3">
    <source>
        <dbReference type="Proteomes" id="UP001546774"/>
    </source>
</evidence>
<reference evidence="2" key="1">
    <citation type="submission" date="2024-03" db="EMBL/GenBank/DDBJ databases">
        <title>Human intestinal bacterial collection.</title>
        <authorList>
            <person name="Pauvert C."/>
            <person name="Hitch T.C.A."/>
            <person name="Clavel T."/>
        </authorList>
    </citation>
    <scope>NUCLEOTIDE SEQUENCE [LARGE SCALE GENOMIC DNA]</scope>
    <source>
        <strain evidence="2">CLA-AA-H89B</strain>
    </source>
</reference>
<accession>A0ABV1H5H9</accession>
<dbReference type="Proteomes" id="UP001546774">
    <property type="component" value="Unassembled WGS sequence"/>
</dbReference>
<name>A0ABV1H5H9_9FIRM</name>